<sequence length="450" mass="49609">MPCGRCKVHRTYEVSIESPIAKLPLHYIQIVQSKSSKFWSTPFLKSGAIPVTDSVAGLDKGPAVPIPECDEILTSLHIYTRTIRNPFSDPLTTKRGLSIVGRYAFANDSDAIPINTQRIASRCLNNIVVLAQPMRQVFVDEGYPQKVVARLKTSQIRSTPYVHIHHLAHGAVEEDAFEVKMLMGYPAQPAVASLKLMSTLAVSYEAQAHRFIPSVQPVFDLLDKVKIPSPPMQLPVSLLVGCLASVPFHDKSRKGAGEMNLLTPMVALQRVSQAVDPESETLKQLKERMLPSEEDRKVVLGKGTTLPHRILHFGVNSTSPELRDPTLTLLFELSNKDSREFVRNVGFGNAVGYLTSKGINLSQEDVAASGIDPNNAAPINPITGQRMDMEPDVDLPEMTEEEKEREAERLFVLFERLRATGVVKVENPAAQAASMAAVEEVDSSDDEKKK</sequence>
<evidence type="ECO:0000256" key="3">
    <source>
        <dbReference type="ARBA" id="ARBA00023186"/>
    </source>
</evidence>
<reference evidence="5" key="1">
    <citation type="submission" date="2022-11" db="EMBL/GenBank/DDBJ databases">
        <authorList>
            <person name="Scott C."/>
            <person name="Bruce N."/>
        </authorList>
    </citation>
    <scope>NUCLEOTIDE SEQUENCE</scope>
</reference>
<feature type="compositionally biased region" description="Acidic residues" evidence="4">
    <location>
        <begin position="439"/>
        <end position="450"/>
    </location>
</feature>
<organism evidence="5 6">
    <name type="scientific">Parascedosporium putredinis</name>
    <dbReference type="NCBI Taxonomy" id="1442378"/>
    <lineage>
        <taxon>Eukaryota</taxon>
        <taxon>Fungi</taxon>
        <taxon>Dikarya</taxon>
        <taxon>Ascomycota</taxon>
        <taxon>Pezizomycotina</taxon>
        <taxon>Sordariomycetes</taxon>
        <taxon>Hypocreomycetidae</taxon>
        <taxon>Microascales</taxon>
        <taxon>Microascaceae</taxon>
        <taxon>Parascedosporium</taxon>
    </lineage>
</organism>
<keyword evidence="2" id="KW-0344">Guanine-nucleotide releasing factor</keyword>
<dbReference type="GO" id="GO:0001965">
    <property type="term" value="F:G-protein alpha-subunit binding"/>
    <property type="evidence" value="ECO:0007669"/>
    <property type="project" value="TreeGrafter"/>
</dbReference>
<dbReference type="Proteomes" id="UP000838763">
    <property type="component" value="Unassembled WGS sequence"/>
</dbReference>
<accession>A0A9P1M604</accession>
<proteinExistence type="inferred from homology"/>
<comment type="similarity">
    <text evidence="1">Belongs to the synembryn family.</text>
</comment>
<dbReference type="EMBL" id="CALLCH030000002">
    <property type="protein sequence ID" value="CAI4211568.1"/>
    <property type="molecule type" value="Genomic_DNA"/>
</dbReference>
<feature type="region of interest" description="Disordered" evidence="4">
    <location>
        <begin position="429"/>
        <end position="450"/>
    </location>
</feature>
<name>A0A9P1M604_9PEZI</name>
<evidence type="ECO:0000256" key="2">
    <source>
        <dbReference type="ARBA" id="ARBA00022658"/>
    </source>
</evidence>
<gene>
    <name evidence="5" type="ORF">PPNO1_LOCUS1347</name>
</gene>
<dbReference type="PANTHER" id="PTHR12425:SF5">
    <property type="entry name" value="SYNEMBRYN"/>
    <property type="match status" value="1"/>
</dbReference>
<protein>
    <submittedName>
        <fullName evidence="5">Uncharacterized protein</fullName>
    </submittedName>
</protein>
<evidence type="ECO:0000313" key="5">
    <source>
        <dbReference type="EMBL" id="CAI4211568.1"/>
    </source>
</evidence>
<dbReference type="AlphaFoldDB" id="A0A9P1M604"/>
<evidence type="ECO:0000313" key="6">
    <source>
        <dbReference type="Proteomes" id="UP000838763"/>
    </source>
</evidence>
<comment type="caution">
    <text evidence="5">The sequence shown here is derived from an EMBL/GenBank/DDBJ whole genome shotgun (WGS) entry which is preliminary data.</text>
</comment>
<dbReference type="GO" id="GO:0005085">
    <property type="term" value="F:guanyl-nucleotide exchange factor activity"/>
    <property type="evidence" value="ECO:0007669"/>
    <property type="project" value="UniProtKB-KW"/>
</dbReference>
<evidence type="ECO:0000256" key="1">
    <source>
        <dbReference type="ARBA" id="ARBA00009049"/>
    </source>
</evidence>
<dbReference type="Pfam" id="PF10165">
    <property type="entry name" value="Ric8"/>
    <property type="match status" value="2"/>
</dbReference>
<dbReference type="InterPro" id="IPR019318">
    <property type="entry name" value="Gua_nucleotide_exch_fac_Ric8"/>
</dbReference>
<dbReference type="PANTHER" id="PTHR12425">
    <property type="entry name" value="SYNEMBRYN"/>
    <property type="match status" value="1"/>
</dbReference>
<dbReference type="OrthoDB" id="5585685at2759"/>
<keyword evidence="6" id="KW-1185">Reference proteome</keyword>
<dbReference type="GO" id="GO:0007186">
    <property type="term" value="P:G protein-coupled receptor signaling pathway"/>
    <property type="evidence" value="ECO:0007669"/>
    <property type="project" value="TreeGrafter"/>
</dbReference>
<dbReference type="GO" id="GO:0005737">
    <property type="term" value="C:cytoplasm"/>
    <property type="evidence" value="ECO:0007669"/>
    <property type="project" value="TreeGrafter"/>
</dbReference>
<keyword evidence="3" id="KW-0143">Chaperone</keyword>
<evidence type="ECO:0000256" key="4">
    <source>
        <dbReference type="SAM" id="MobiDB-lite"/>
    </source>
</evidence>